<evidence type="ECO:0008006" key="3">
    <source>
        <dbReference type="Google" id="ProtNLM"/>
    </source>
</evidence>
<evidence type="ECO:0000313" key="2">
    <source>
        <dbReference type="Proteomes" id="UP001497602"/>
    </source>
</evidence>
<gene>
    <name evidence="1" type="ORF">T190115A13A_100052</name>
</gene>
<name>A0ABP1F7N8_9FLAO</name>
<dbReference type="Proteomes" id="UP001497602">
    <property type="component" value="Unassembled WGS sequence"/>
</dbReference>
<sequence length="161" mass="19192">MKKILVLICLGLLTKCKQKPSYNPFDNQFYINESYFKIDKLDTIQDTCGYYSLIKKDQNFSIDYYYYLSELIGKGFSYQIDTIKINKKYSDQKNDSINNLPINIKKLNTSLKKYNYSFYKQENNKIMLINSKNNKIDTAMIYNNTEDYSSFPRILTFVKRK</sequence>
<comment type="caution">
    <text evidence="1">The sequence shown here is derived from an EMBL/GenBank/DDBJ whole genome shotgun (WGS) entry which is preliminary data.</text>
</comment>
<evidence type="ECO:0000313" key="1">
    <source>
        <dbReference type="EMBL" id="CAL2104764.1"/>
    </source>
</evidence>
<organism evidence="1 2">
    <name type="scientific">Tenacibaculum vairaonense</name>
    <dbReference type="NCBI Taxonomy" id="3137860"/>
    <lineage>
        <taxon>Bacteria</taxon>
        <taxon>Pseudomonadati</taxon>
        <taxon>Bacteroidota</taxon>
        <taxon>Flavobacteriia</taxon>
        <taxon>Flavobacteriales</taxon>
        <taxon>Flavobacteriaceae</taxon>
        <taxon>Tenacibaculum</taxon>
    </lineage>
</organism>
<dbReference type="RefSeq" id="WP_348736421.1">
    <property type="nucleotide sequence ID" value="NZ_CAXJRC010000001.1"/>
</dbReference>
<protein>
    <recommendedName>
        <fullName evidence="3">Lipoprotein</fullName>
    </recommendedName>
</protein>
<accession>A0ABP1F7N8</accession>
<reference evidence="1 2" key="1">
    <citation type="submission" date="2024-05" db="EMBL/GenBank/DDBJ databases">
        <authorList>
            <person name="Duchaud E."/>
        </authorList>
    </citation>
    <scope>NUCLEOTIDE SEQUENCE [LARGE SCALE GENOMIC DNA]</scope>
    <source>
        <strain evidence="1">Ena-SAMPLE-TAB-13-05-2024-13:56:06:370-140305</strain>
    </source>
</reference>
<proteinExistence type="predicted"/>
<dbReference type="EMBL" id="CAXJRC010000001">
    <property type="protein sequence ID" value="CAL2104764.1"/>
    <property type="molecule type" value="Genomic_DNA"/>
</dbReference>
<keyword evidence="2" id="KW-1185">Reference proteome</keyword>